<evidence type="ECO:0000259" key="1">
    <source>
        <dbReference type="PROSITE" id="PS50801"/>
    </source>
</evidence>
<reference evidence="3" key="1">
    <citation type="journal article" date="2019" name="Int. J. Syst. Evol. Microbiol.">
        <title>The Global Catalogue of Microorganisms (GCM) 10K type strain sequencing project: providing services to taxonomists for standard genome sequencing and annotation.</title>
        <authorList>
            <consortium name="The Broad Institute Genomics Platform"/>
            <consortium name="The Broad Institute Genome Sequencing Center for Infectious Disease"/>
            <person name="Wu L."/>
            <person name="Ma J."/>
        </authorList>
    </citation>
    <scope>NUCLEOTIDE SEQUENCE [LARGE SCALE GENOMIC DNA]</scope>
    <source>
        <strain evidence="3">JCM 17551</strain>
    </source>
</reference>
<sequence length="92" mass="10002">MSDSVQIDAGEKLHISVVEMLHEKLEDALSNHQNVELDLSKVGQVDTASMQLLYVYKVAADNAGIDFNLCKPTDAVIVGAKLLGLQQHLNLS</sequence>
<name>A0ABP7M4D4_9GAMM</name>
<dbReference type="EMBL" id="BAABBN010000004">
    <property type="protein sequence ID" value="GAA3914358.1"/>
    <property type="molecule type" value="Genomic_DNA"/>
</dbReference>
<dbReference type="InterPro" id="IPR058548">
    <property type="entry name" value="MlaB-like_STAS"/>
</dbReference>
<dbReference type="Pfam" id="PF13466">
    <property type="entry name" value="STAS_2"/>
    <property type="match status" value="1"/>
</dbReference>
<gene>
    <name evidence="2" type="ORF">GCM10022277_06090</name>
</gene>
<comment type="caution">
    <text evidence="2">The sequence shown here is derived from an EMBL/GenBank/DDBJ whole genome shotgun (WGS) entry which is preliminary data.</text>
</comment>
<feature type="domain" description="STAS" evidence="1">
    <location>
        <begin position="1"/>
        <end position="92"/>
    </location>
</feature>
<evidence type="ECO:0000313" key="3">
    <source>
        <dbReference type="Proteomes" id="UP001501565"/>
    </source>
</evidence>
<dbReference type="PANTHER" id="PTHR35849">
    <property type="entry name" value="BLR2341 PROTEIN"/>
    <property type="match status" value="1"/>
</dbReference>
<dbReference type="Gene3D" id="3.30.750.24">
    <property type="entry name" value="STAS domain"/>
    <property type="match status" value="1"/>
</dbReference>
<dbReference type="InterPro" id="IPR052746">
    <property type="entry name" value="MlaB_ABC_Transporter"/>
</dbReference>
<organism evidence="2 3">
    <name type="scientific">Litoribacillus peritrichatus</name>
    <dbReference type="NCBI Taxonomy" id="718191"/>
    <lineage>
        <taxon>Bacteria</taxon>
        <taxon>Pseudomonadati</taxon>
        <taxon>Pseudomonadota</taxon>
        <taxon>Gammaproteobacteria</taxon>
        <taxon>Oceanospirillales</taxon>
        <taxon>Oceanospirillaceae</taxon>
        <taxon>Litoribacillus</taxon>
    </lineage>
</organism>
<dbReference type="PANTHER" id="PTHR35849:SF2">
    <property type="entry name" value="BLR2341 PROTEIN"/>
    <property type="match status" value="1"/>
</dbReference>
<dbReference type="InterPro" id="IPR002645">
    <property type="entry name" value="STAS_dom"/>
</dbReference>
<dbReference type="RefSeq" id="WP_344795364.1">
    <property type="nucleotide sequence ID" value="NZ_BAABBN010000004.1"/>
</dbReference>
<dbReference type="PROSITE" id="PS50801">
    <property type="entry name" value="STAS"/>
    <property type="match status" value="1"/>
</dbReference>
<accession>A0ABP7M4D4</accession>
<keyword evidence="3" id="KW-1185">Reference proteome</keyword>
<dbReference type="InterPro" id="IPR036513">
    <property type="entry name" value="STAS_dom_sf"/>
</dbReference>
<dbReference type="Proteomes" id="UP001501565">
    <property type="component" value="Unassembled WGS sequence"/>
</dbReference>
<dbReference type="SUPFAM" id="SSF52091">
    <property type="entry name" value="SpoIIaa-like"/>
    <property type="match status" value="1"/>
</dbReference>
<evidence type="ECO:0000313" key="2">
    <source>
        <dbReference type="EMBL" id="GAA3914358.1"/>
    </source>
</evidence>
<proteinExistence type="predicted"/>
<protein>
    <recommendedName>
        <fullName evidence="1">STAS domain-containing protein</fullName>
    </recommendedName>
</protein>